<protein>
    <submittedName>
        <fullName evidence="11">Voltage-gated potassium channel</fullName>
    </submittedName>
</protein>
<feature type="transmembrane region" description="Helical" evidence="9">
    <location>
        <begin position="41"/>
        <end position="63"/>
    </location>
</feature>
<dbReference type="Pfam" id="PF07885">
    <property type="entry name" value="Ion_trans_2"/>
    <property type="match status" value="1"/>
</dbReference>
<keyword evidence="7 11" id="KW-0407">Ion channel</keyword>
<dbReference type="InterPro" id="IPR027359">
    <property type="entry name" value="Volt_channel_dom_sf"/>
</dbReference>
<evidence type="ECO:0000256" key="4">
    <source>
        <dbReference type="ARBA" id="ARBA00022989"/>
    </source>
</evidence>
<evidence type="ECO:0000256" key="2">
    <source>
        <dbReference type="ARBA" id="ARBA00022448"/>
    </source>
</evidence>
<keyword evidence="5" id="KW-0406">Ion transport</keyword>
<sequence>MGDDAKRERWERVTAWPGIGASVVFIVAYSVNILATDPPSAVHAVVVTVLIVVWAFFLVDYVVRITLAAHKWRFVRANVVDLLSVLFPIARPFRLLGSLQRIPVLRGNSAAHLRRRILIIAATFVVMFIYVIALTEYQIERYAPGSNIHSFGDAVWWACVTMATVGYGDYYPVTVPGRILAVVLMIGGIAIVGTASATIVSYLNEHTQHLRHQPPSDEGRRLDLPREDDARETPKGDE</sequence>
<keyword evidence="6 9" id="KW-0472">Membrane</keyword>
<feature type="transmembrane region" description="Helical" evidence="9">
    <location>
        <begin position="154"/>
        <end position="173"/>
    </location>
</feature>
<evidence type="ECO:0000256" key="7">
    <source>
        <dbReference type="ARBA" id="ARBA00023303"/>
    </source>
</evidence>
<evidence type="ECO:0000256" key="8">
    <source>
        <dbReference type="SAM" id="MobiDB-lite"/>
    </source>
</evidence>
<evidence type="ECO:0000256" key="5">
    <source>
        <dbReference type="ARBA" id="ARBA00023065"/>
    </source>
</evidence>
<dbReference type="InterPro" id="IPR013099">
    <property type="entry name" value="K_chnl_dom"/>
</dbReference>
<comment type="caution">
    <text evidence="11">The sequence shown here is derived from an EMBL/GenBank/DDBJ whole genome shotgun (WGS) entry which is preliminary data.</text>
</comment>
<evidence type="ECO:0000313" key="11">
    <source>
        <dbReference type="EMBL" id="MBB2965539.1"/>
    </source>
</evidence>
<dbReference type="GO" id="GO:0001508">
    <property type="term" value="P:action potential"/>
    <property type="evidence" value="ECO:0007669"/>
    <property type="project" value="TreeGrafter"/>
</dbReference>
<feature type="region of interest" description="Disordered" evidence="8">
    <location>
        <begin position="209"/>
        <end position="238"/>
    </location>
</feature>
<evidence type="ECO:0000259" key="10">
    <source>
        <dbReference type="Pfam" id="PF07885"/>
    </source>
</evidence>
<dbReference type="RefSeq" id="WP_021764360.1">
    <property type="nucleotide sequence ID" value="NZ_JACHVP010000001.1"/>
</dbReference>
<dbReference type="SUPFAM" id="SSF81324">
    <property type="entry name" value="Voltage-gated potassium channels"/>
    <property type="match status" value="1"/>
</dbReference>
<dbReference type="GO" id="GO:0005249">
    <property type="term" value="F:voltage-gated potassium channel activity"/>
    <property type="evidence" value="ECO:0007669"/>
    <property type="project" value="InterPro"/>
</dbReference>
<dbReference type="Proteomes" id="UP000538196">
    <property type="component" value="Unassembled WGS sequence"/>
</dbReference>
<feature type="transmembrane region" description="Helical" evidence="9">
    <location>
        <begin position="179"/>
        <end position="203"/>
    </location>
</feature>
<dbReference type="InterPro" id="IPR028325">
    <property type="entry name" value="VG_K_chnl"/>
</dbReference>
<evidence type="ECO:0000256" key="9">
    <source>
        <dbReference type="SAM" id="Phobius"/>
    </source>
</evidence>
<feature type="transmembrane region" description="Helical" evidence="9">
    <location>
        <begin position="113"/>
        <end position="133"/>
    </location>
</feature>
<name>A0A7W4USL8_LEIAQ</name>
<dbReference type="Gene3D" id="1.20.5.110">
    <property type="match status" value="1"/>
</dbReference>
<dbReference type="Gene3D" id="1.20.120.350">
    <property type="entry name" value="Voltage-gated potassium channels. Chain C"/>
    <property type="match status" value="1"/>
</dbReference>
<accession>A0A7W4USL8</accession>
<dbReference type="GO" id="GO:0008076">
    <property type="term" value="C:voltage-gated potassium channel complex"/>
    <property type="evidence" value="ECO:0007669"/>
    <property type="project" value="InterPro"/>
</dbReference>
<evidence type="ECO:0000256" key="6">
    <source>
        <dbReference type="ARBA" id="ARBA00023136"/>
    </source>
</evidence>
<feature type="domain" description="Potassium channel" evidence="10">
    <location>
        <begin position="127"/>
        <end position="203"/>
    </location>
</feature>
<keyword evidence="12" id="KW-1185">Reference proteome</keyword>
<dbReference type="PANTHER" id="PTHR11537">
    <property type="entry name" value="VOLTAGE-GATED POTASSIUM CHANNEL"/>
    <property type="match status" value="1"/>
</dbReference>
<feature type="compositionally biased region" description="Basic and acidic residues" evidence="8">
    <location>
        <begin position="214"/>
        <end position="238"/>
    </location>
</feature>
<keyword evidence="4 9" id="KW-1133">Transmembrane helix</keyword>
<dbReference type="Gene3D" id="1.10.287.70">
    <property type="match status" value="1"/>
</dbReference>
<organism evidence="11 12">
    <name type="scientific">Leifsonia aquatica</name>
    <name type="common">Corynebacterium aquaticum</name>
    <dbReference type="NCBI Taxonomy" id="144185"/>
    <lineage>
        <taxon>Bacteria</taxon>
        <taxon>Bacillati</taxon>
        <taxon>Actinomycetota</taxon>
        <taxon>Actinomycetes</taxon>
        <taxon>Micrococcales</taxon>
        <taxon>Microbacteriaceae</taxon>
        <taxon>Leifsonia</taxon>
    </lineage>
</organism>
<keyword evidence="2" id="KW-0813">Transport</keyword>
<proteinExistence type="predicted"/>
<evidence type="ECO:0000256" key="1">
    <source>
        <dbReference type="ARBA" id="ARBA00004141"/>
    </source>
</evidence>
<dbReference type="EMBL" id="JACHVP010000001">
    <property type="protein sequence ID" value="MBB2965539.1"/>
    <property type="molecule type" value="Genomic_DNA"/>
</dbReference>
<reference evidence="11 12" key="1">
    <citation type="submission" date="2020-08" db="EMBL/GenBank/DDBJ databases">
        <title>Sequencing the genomes of 1000 actinobacteria strains.</title>
        <authorList>
            <person name="Klenk H.-P."/>
        </authorList>
    </citation>
    <scope>NUCLEOTIDE SEQUENCE [LARGE SCALE GENOMIC DNA]</scope>
    <source>
        <strain evidence="11 12">DSM 20146</strain>
    </source>
</reference>
<comment type="subcellular location">
    <subcellularLocation>
        <location evidence="1">Membrane</location>
        <topology evidence="1">Multi-pass membrane protein</topology>
    </subcellularLocation>
</comment>
<dbReference type="PANTHER" id="PTHR11537:SF254">
    <property type="entry name" value="POTASSIUM VOLTAGE-GATED CHANNEL PROTEIN SHAB"/>
    <property type="match status" value="1"/>
</dbReference>
<evidence type="ECO:0000313" key="12">
    <source>
        <dbReference type="Proteomes" id="UP000538196"/>
    </source>
</evidence>
<dbReference type="AlphaFoldDB" id="A0A7W4USL8"/>
<feature type="transmembrane region" description="Helical" evidence="9">
    <location>
        <begin position="15"/>
        <end position="35"/>
    </location>
</feature>
<keyword evidence="3 9" id="KW-0812">Transmembrane</keyword>
<gene>
    <name evidence="11" type="ORF">FHX33_000271</name>
</gene>
<evidence type="ECO:0000256" key="3">
    <source>
        <dbReference type="ARBA" id="ARBA00022692"/>
    </source>
</evidence>